<protein>
    <submittedName>
        <fullName evidence="1">Uncharacterized protein</fullName>
    </submittedName>
</protein>
<sequence length="77" mass="8757">MNELCDSVSKQKEVLVAQGVEKLKILGFSKVTIHTILKDEMYQLYFLSFLNSKSNCNNNEIIAINELKALILKVLKV</sequence>
<dbReference type="AlphaFoldDB" id="A0A1G7EV95"/>
<accession>A0A1G7EV95</accession>
<reference evidence="1 2" key="1">
    <citation type="submission" date="2016-10" db="EMBL/GenBank/DDBJ databases">
        <authorList>
            <person name="de Groot N.N."/>
        </authorList>
    </citation>
    <scope>NUCLEOTIDE SEQUENCE [LARGE SCALE GENOMIC DNA]</scope>
    <source>
        <strain evidence="1 2">DSM 16195</strain>
    </source>
</reference>
<dbReference type="RefSeq" id="WP_093142317.1">
    <property type="nucleotide sequence ID" value="NZ_BMWO01000002.1"/>
</dbReference>
<keyword evidence="2" id="KW-1185">Reference proteome</keyword>
<organism evidence="1 2">
    <name type="scientific">Ulvibacter litoralis</name>
    <dbReference type="NCBI Taxonomy" id="227084"/>
    <lineage>
        <taxon>Bacteria</taxon>
        <taxon>Pseudomonadati</taxon>
        <taxon>Bacteroidota</taxon>
        <taxon>Flavobacteriia</taxon>
        <taxon>Flavobacteriales</taxon>
        <taxon>Flavobacteriaceae</taxon>
        <taxon>Ulvibacter</taxon>
    </lineage>
</organism>
<gene>
    <name evidence="1" type="ORF">SAMN05421855_102160</name>
</gene>
<evidence type="ECO:0000313" key="1">
    <source>
        <dbReference type="EMBL" id="SDE67551.1"/>
    </source>
</evidence>
<dbReference type="STRING" id="227084.SAMN05421855_102160"/>
<name>A0A1G7EV95_9FLAO</name>
<dbReference type="OrthoDB" id="1446775at2"/>
<dbReference type="EMBL" id="FNBA01000002">
    <property type="protein sequence ID" value="SDE67551.1"/>
    <property type="molecule type" value="Genomic_DNA"/>
</dbReference>
<dbReference type="Proteomes" id="UP000199321">
    <property type="component" value="Unassembled WGS sequence"/>
</dbReference>
<evidence type="ECO:0000313" key="2">
    <source>
        <dbReference type="Proteomes" id="UP000199321"/>
    </source>
</evidence>
<proteinExistence type="predicted"/>